<evidence type="ECO:0000256" key="1">
    <source>
        <dbReference type="ARBA" id="ARBA00004141"/>
    </source>
</evidence>
<keyword evidence="6 17" id="KW-0812">Transmembrane</keyword>
<dbReference type="Proteomes" id="UP000539111">
    <property type="component" value="Unassembled WGS sequence"/>
</dbReference>
<keyword evidence="7" id="KW-0479">Metal-binding</keyword>
<dbReference type="InterPro" id="IPR045187">
    <property type="entry name" value="CcO_II"/>
</dbReference>
<evidence type="ECO:0000256" key="17">
    <source>
        <dbReference type="SAM" id="Phobius"/>
    </source>
</evidence>
<name>A0A7Z0D3S6_9MICO</name>
<dbReference type="SUPFAM" id="SSF81464">
    <property type="entry name" value="Cytochrome c oxidase subunit II-like, transmembrane region"/>
    <property type="match status" value="1"/>
</dbReference>
<evidence type="ECO:0000256" key="5">
    <source>
        <dbReference type="ARBA" id="ARBA00022660"/>
    </source>
</evidence>
<evidence type="ECO:0000256" key="8">
    <source>
        <dbReference type="ARBA" id="ARBA00022967"/>
    </source>
</evidence>
<evidence type="ECO:0000256" key="2">
    <source>
        <dbReference type="ARBA" id="ARBA00007866"/>
    </source>
</evidence>
<dbReference type="PROSITE" id="PS50857">
    <property type="entry name" value="COX2_CUA"/>
    <property type="match status" value="1"/>
</dbReference>
<keyword evidence="10 17" id="KW-1133">Transmembrane helix</keyword>
<comment type="similarity">
    <text evidence="2">Belongs to the cytochrome c oxidase subunit 2 family.</text>
</comment>
<evidence type="ECO:0000256" key="14">
    <source>
        <dbReference type="ARBA" id="ARBA00031399"/>
    </source>
</evidence>
<dbReference type="GO" id="GO:0042773">
    <property type="term" value="P:ATP synthesis coupled electron transport"/>
    <property type="evidence" value="ECO:0007669"/>
    <property type="project" value="TreeGrafter"/>
</dbReference>
<keyword evidence="9" id="KW-0249">Electron transport</keyword>
<keyword evidence="8" id="KW-1278">Translocase</keyword>
<dbReference type="InterPro" id="IPR001505">
    <property type="entry name" value="Copper_CuA"/>
</dbReference>
<evidence type="ECO:0000256" key="3">
    <source>
        <dbReference type="ARBA" id="ARBA00012949"/>
    </source>
</evidence>
<feature type="domain" description="Cytochrome oxidase subunit II copper A binding" evidence="18">
    <location>
        <begin position="112"/>
        <end position="240"/>
    </location>
</feature>
<feature type="transmembrane region" description="Helical" evidence="17">
    <location>
        <begin position="40"/>
        <end position="61"/>
    </location>
</feature>
<dbReference type="Gene3D" id="1.10.287.90">
    <property type="match status" value="1"/>
</dbReference>
<sequence>MTLLTSGCSMAEVKRGFLPASSEGATNHTADITHLWNGGWAAAMMIGLVVWGLIIWCLVVYRRRKHETGLPAQLRYSMPIEAFYIAVPLIMVIVFYFFTVKTENSVDKPYKHPDQVIQVYGKQWSWDFNYLTENVYYSGVQVALNGTTAPGKKVPTLYLPANKKIQIKLDSRDVVHSFWVPAFLQKRDIFPGRESSIYLEPLKVGTYAGKCAELCGEYHSEMLFNVKVVPEAQYQQYIQSLKKQGNTGKLGPQYNRNPDLRTPKQEEAGS</sequence>
<feature type="compositionally biased region" description="Basic and acidic residues" evidence="16">
    <location>
        <begin position="258"/>
        <end position="270"/>
    </location>
</feature>
<evidence type="ECO:0000256" key="4">
    <source>
        <dbReference type="ARBA" id="ARBA00022448"/>
    </source>
</evidence>
<dbReference type="InterPro" id="IPR002429">
    <property type="entry name" value="CcO_II-like_C"/>
</dbReference>
<evidence type="ECO:0000256" key="6">
    <source>
        <dbReference type="ARBA" id="ARBA00022692"/>
    </source>
</evidence>
<keyword evidence="12 17" id="KW-0472">Membrane</keyword>
<evidence type="ECO:0000256" key="15">
    <source>
        <dbReference type="ARBA" id="ARBA00047816"/>
    </source>
</evidence>
<proteinExistence type="inferred from homology"/>
<keyword evidence="19" id="KW-0560">Oxidoreductase</keyword>
<dbReference type="PRINTS" id="PR01166">
    <property type="entry name" value="CYCOXIDASEII"/>
</dbReference>
<comment type="subcellular location">
    <subcellularLocation>
        <location evidence="1">Membrane</location>
        <topology evidence="1">Multi-pass membrane protein</topology>
    </subcellularLocation>
</comment>
<dbReference type="GO" id="GO:0016491">
    <property type="term" value="F:oxidoreductase activity"/>
    <property type="evidence" value="ECO:0007669"/>
    <property type="project" value="UniProtKB-KW"/>
</dbReference>
<evidence type="ECO:0000259" key="18">
    <source>
        <dbReference type="PROSITE" id="PS50857"/>
    </source>
</evidence>
<dbReference type="GO" id="GO:0005507">
    <property type="term" value="F:copper ion binding"/>
    <property type="evidence" value="ECO:0007669"/>
    <property type="project" value="InterPro"/>
</dbReference>
<evidence type="ECO:0000256" key="16">
    <source>
        <dbReference type="SAM" id="MobiDB-lite"/>
    </source>
</evidence>
<accession>A0A7Z0D3S6</accession>
<evidence type="ECO:0000256" key="10">
    <source>
        <dbReference type="ARBA" id="ARBA00022989"/>
    </source>
</evidence>
<evidence type="ECO:0000256" key="7">
    <source>
        <dbReference type="ARBA" id="ARBA00022723"/>
    </source>
</evidence>
<dbReference type="EC" id="7.1.1.9" evidence="3"/>
<protein>
    <recommendedName>
        <fullName evidence="3">cytochrome-c oxidase</fullName>
        <ecNumber evidence="3">7.1.1.9</ecNumber>
    </recommendedName>
    <alternativeName>
        <fullName evidence="14">Cytochrome aa3 subunit 2</fullName>
    </alternativeName>
</protein>
<dbReference type="GO" id="GO:0016020">
    <property type="term" value="C:membrane"/>
    <property type="evidence" value="ECO:0007669"/>
    <property type="project" value="UniProtKB-SubCell"/>
</dbReference>
<dbReference type="GO" id="GO:0004129">
    <property type="term" value="F:cytochrome-c oxidase activity"/>
    <property type="evidence" value="ECO:0007669"/>
    <property type="project" value="UniProtKB-EC"/>
</dbReference>
<dbReference type="PANTHER" id="PTHR22888">
    <property type="entry name" value="CYTOCHROME C OXIDASE, SUBUNIT II"/>
    <property type="match status" value="1"/>
</dbReference>
<comment type="caution">
    <text evidence="19">The sequence shown here is derived from an EMBL/GenBank/DDBJ whole genome shotgun (WGS) entry which is preliminary data.</text>
</comment>
<dbReference type="InterPro" id="IPR008972">
    <property type="entry name" value="Cupredoxin"/>
</dbReference>
<evidence type="ECO:0000313" key="20">
    <source>
        <dbReference type="Proteomes" id="UP000539111"/>
    </source>
</evidence>
<dbReference type="InterPro" id="IPR036257">
    <property type="entry name" value="Cyt_c_oxidase_su2_TM_sf"/>
</dbReference>
<dbReference type="AlphaFoldDB" id="A0A7Z0D3S6"/>
<keyword evidence="11" id="KW-0186">Copper</keyword>
<comment type="function">
    <text evidence="13">Subunits I and II form the functional core of the enzyme complex. Electrons originating in cytochrome c are transferred via heme a and Cu(A) to the binuclear center formed by heme a3 and Cu(B).</text>
</comment>
<dbReference type="PROSITE" id="PS00078">
    <property type="entry name" value="COX2"/>
    <property type="match status" value="1"/>
</dbReference>
<keyword evidence="5" id="KW-0679">Respiratory chain</keyword>
<dbReference type="InterPro" id="IPR014222">
    <property type="entry name" value="Cyt_c_oxidase_su2"/>
</dbReference>
<feature type="transmembrane region" description="Helical" evidence="17">
    <location>
        <begin position="82"/>
        <end position="99"/>
    </location>
</feature>
<reference evidence="19 20" key="1">
    <citation type="submission" date="2020-07" db="EMBL/GenBank/DDBJ databases">
        <title>Sequencing the genomes of 1000 actinobacteria strains.</title>
        <authorList>
            <person name="Klenk H.-P."/>
        </authorList>
    </citation>
    <scope>NUCLEOTIDE SEQUENCE [LARGE SCALE GENOMIC DNA]</scope>
    <source>
        <strain evidence="19 20">DSM 26341</strain>
    </source>
</reference>
<dbReference type="PANTHER" id="PTHR22888:SF9">
    <property type="entry name" value="CYTOCHROME C OXIDASE SUBUNIT 2"/>
    <property type="match status" value="1"/>
</dbReference>
<keyword evidence="20" id="KW-1185">Reference proteome</keyword>
<dbReference type="SUPFAM" id="SSF49503">
    <property type="entry name" value="Cupredoxins"/>
    <property type="match status" value="1"/>
</dbReference>
<keyword evidence="4" id="KW-0813">Transport</keyword>
<evidence type="ECO:0000256" key="13">
    <source>
        <dbReference type="ARBA" id="ARBA00024688"/>
    </source>
</evidence>
<feature type="region of interest" description="Disordered" evidence="16">
    <location>
        <begin position="245"/>
        <end position="270"/>
    </location>
</feature>
<dbReference type="EMBL" id="JACBZP010000001">
    <property type="protein sequence ID" value="NYI68342.1"/>
    <property type="molecule type" value="Genomic_DNA"/>
</dbReference>
<dbReference type="Pfam" id="PF00116">
    <property type="entry name" value="COX2"/>
    <property type="match status" value="1"/>
</dbReference>
<evidence type="ECO:0000256" key="12">
    <source>
        <dbReference type="ARBA" id="ARBA00023136"/>
    </source>
</evidence>
<organism evidence="19 20">
    <name type="scientific">Spelaeicoccus albus</name>
    <dbReference type="NCBI Taxonomy" id="1280376"/>
    <lineage>
        <taxon>Bacteria</taxon>
        <taxon>Bacillati</taxon>
        <taxon>Actinomycetota</taxon>
        <taxon>Actinomycetes</taxon>
        <taxon>Micrococcales</taxon>
        <taxon>Brevibacteriaceae</taxon>
        <taxon>Spelaeicoccus</taxon>
    </lineage>
</organism>
<evidence type="ECO:0000256" key="9">
    <source>
        <dbReference type="ARBA" id="ARBA00022982"/>
    </source>
</evidence>
<evidence type="ECO:0000256" key="11">
    <source>
        <dbReference type="ARBA" id="ARBA00023008"/>
    </source>
</evidence>
<dbReference type="NCBIfam" id="TIGR02866">
    <property type="entry name" value="CoxB"/>
    <property type="match status" value="1"/>
</dbReference>
<gene>
    <name evidence="19" type="ORF">BJY26_002648</name>
</gene>
<comment type="catalytic activity">
    <reaction evidence="15">
        <text>4 Fe(II)-[cytochrome c] + O2 + 8 H(+)(in) = 4 Fe(III)-[cytochrome c] + 2 H2O + 4 H(+)(out)</text>
        <dbReference type="Rhea" id="RHEA:11436"/>
        <dbReference type="Rhea" id="RHEA-COMP:10350"/>
        <dbReference type="Rhea" id="RHEA-COMP:14399"/>
        <dbReference type="ChEBI" id="CHEBI:15377"/>
        <dbReference type="ChEBI" id="CHEBI:15378"/>
        <dbReference type="ChEBI" id="CHEBI:15379"/>
        <dbReference type="ChEBI" id="CHEBI:29033"/>
        <dbReference type="ChEBI" id="CHEBI:29034"/>
        <dbReference type="EC" id="7.1.1.9"/>
    </reaction>
</comment>
<evidence type="ECO:0000313" key="19">
    <source>
        <dbReference type="EMBL" id="NYI68342.1"/>
    </source>
</evidence>
<dbReference type="Gene3D" id="2.60.40.420">
    <property type="entry name" value="Cupredoxins - blue copper proteins"/>
    <property type="match status" value="1"/>
</dbReference>